<keyword evidence="3" id="KW-1185">Reference proteome</keyword>
<gene>
    <name evidence="2" type="ORF">NBR_LOCUS89</name>
</gene>
<organism evidence="4">
    <name type="scientific">Nippostrongylus brasiliensis</name>
    <name type="common">Rat hookworm</name>
    <dbReference type="NCBI Taxonomy" id="27835"/>
    <lineage>
        <taxon>Eukaryota</taxon>
        <taxon>Metazoa</taxon>
        <taxon>Ecdysozoa</taxon>
        <taxon>Nematoda</taxon>
        <taxon>Chromadorea</taxon>
        <taxon>Rhabditida</taxon>
        <taxon>Rhabditina</taxon>
        <taxon>Rhabditomorpha</taxon>
        <taxon>Strongyloidea</taxon>
        <taxon>Heligmosomidae</taxon>
        <taxon>Nippostrongylus</taxon>
    </lineage>
</organism>
<dbReference type="Proteomes" id="UP000271162">
    <property type="component" value="Unassembled WGS sequence"/>
</dbReference>
<reference evidence="4" key="1">
    <citation type="submission" date="2017-02" db="UniProtKB">
        <authorList>
            <consortium name="WormBaseParasite"/>
        </authorList>
    </citation>
    <scope>IDENTIFICATION</scope>
</reference>
<evidence type="ECO:0000313" key="2">
    <source>
        <dbReference type="EMBL" id="VDL62066.1"/>
    </source>
</evidence>
<dbReference type="EMBL" id="UYSL01000017">
    <property type="protein sequence ID" value="VDL62066.1"/>
    <property type="molecule type" value="Genomic_DNA"/>
</dbReference>
<proteinExistence type="predicted"/>
<accession>A0A0N4XCC2</accession>
<evidence type="ECO:0000313" key="4">
    <source>
        <dbReference type="WBParaSite" id="NBR_0000008801-mRNA-1"/>
    </source>
</evidence>
<feature type="region of interest" description="Disordered" evidence="1">
    <location>
        <begin position="28"/>
        <end position="51"/>
    </location>
</feature>
<evidence type="ECO:0000313" key="3">
    <source>
        <dbReference type="Proteomes" id="UP000271162"/>
    </source>
</evidence>
<dbReference type="WBParaSite" id="NBR_0000008801-mRNA-1">
    <property type="protein sequence ID" value="NBR_0000008801-mRNA-1"/>
    <property type="gene ID" value="NBR_0000008801"/>
</dbReference>
<dbReference type="AlphaFoldDB" id="A0A0N4XCC2"/>
<sequence length="78" mass="8438">MACAETGAGDHPTIKIITALRVYLSSVDPTERHRSAKQQTEPQEERTKLGVGISSALIPTRSLNLSAGQRLHQTAGVW</sequence>
<reference evidence="2 3" key="2">
    <citation type="submission" date="2018-11" db="EMBL/GenBank/DDBJ databases">
        <authorList>
            <consortium name="Pathogen Informatics"/>
        </authorList>
    </citation>
    <scope>NUCLEOTIDE SEQUENCE [LARGE SCALE GENOMIC DNA]</scope>
</reference>
<name>A0A0N4XCC2_NIPBR</name>
<protein>
    <submittedName>
        <fullName evidence="2 4">Uncharacterized protein</fullName>
    </submittedName>
</protein>
<evidence type="ECO:0000256" key="1">
    <source>
        <dbReference type="SAM" id="MobiDB-lite"/>
    </source>
</evidence>